<evidence type="ECO:0000313" key="1">
    <source>
        <dbReference type="EMBL" id="CCI51738.1"/>
    </source>
</evidence>
<accession>A0A077MAK7</accession>
<keyword evidence="2" id="KW-1185">Reference proteome</keyword>
<evidence type="ECO:0000313" key="2">
    <source>
        <dbReference type="Proteomes" id="UP000035720"/>
    </source>
</evidence>
<reference evidence="1 2" key="1">
    <citation type="journal article" date="2013" name="ISME J.">
        <title>A metabolic model for members of the genus Tetrasphaera involved in enhanced biological phosphorus removal.</title>
        <authorList>
            <person name="Kristiansen R."/>
            <person name="Nguyen H.T.T."/>
            <person name="Saunders A.M."/>
            <person name="Nielsen J.L."/>
            <person name="Wimmer R."/>
            <person name="Le V.Q."/>
            <person name="McIlroy S.J."/>
            <person name="Petrovski S."/>
            <person name="Seviour R.J."/>
            <person name="Calteau A."/>
            <person name="Nielsen K.L."/>
            <person name="Nielsen P.H."/>
        </authorList>
    </citation>
    <scope>NUCLEOTIDE SEQUENCE [LARGE SCALE GENOMIC DNA]</scope>
    <source>
        <strain evidence="1 2">Ben 74</strain>
    </source>
</reference>
<sequence>MSNPVASAAPSGLPRRSIAKGDAWATPAIAIGATAPAFAASAHKPTISGSICQLFYGSGTINQQTHSMYLGITTTTGTIPAGTTISWTICVSGGGGTSEVPTTNYSANGNWTLTLSPATINTTGRTPHYFLTKSDTQTCYPPVQCSRVLSSNGTDNVTCYPSGTSVTSSCTWDGRFCNSSTTGLCTPPYVGGAQSGQITTNIC</sequence>
<dbReference type="STRING" id="1193518.BN13_1200003"/>
<gene>
    <name evidence="1" type="ORF">BN13_1200003</name>
</gene>
<dbReference type="RefSeq" id="WP_048548086.1">
    <property type="nucleotide sequence ID" value="NZ_HF571038.1"/>
</dbReference>
<dbReference type="Proteomes" id="UP000035720">
    <property type="component" value="Unassembled WGS sequence"/>
</dbReference>
<name>A0A077MAK7_9MICO</name>
<protein>
    <submittedName>
        <fullName evidence="1">Uncharacterized protein</fullName>
    </submittedName>
</protein>
<dbReference type="PROSITE" id="PS51318">
    <property type="entry name" value="TAT"/>
    <property type="match status" value="1"/>
</dbReference>
<comment type="caution">
    <text evidence="1">The sequence shown here is derived from an EMBL/GenBank/DDBJ whole genome shotgun (WGS) entry which is preliminary data.</text>
</comment>
<dbReference type="AlphaFoldDB" id="A0A077MAK7"/>
<dbReference type="InterPro" id="IPR006311">
    <property type="entry name" value="TAT_signal"/>
</dbReference>
<dbReference type="EMBL" id="CAJC01000025">
    <property type="protein sequence ID" value="CCI51738.1"/>
    <property type="molecule type" value="Genomic_DNA"/>
</dbReference>
<organism evidence="1 2">
    <name type="scientific">Nostocoides jenkinsii Ben 74</name>
    <dbReference type="NCBI Taxonomy" id="1193518"/>
    <lineage>
        <taxon>Bacteria</taxon>
        <taxon>Bacillati</taxon>
        <taxon>Actinomycetota</taxon>
        <taxon>Actinomycetes</taxon>
        <taxon>Micrococcales</taxon>
        <taxon>Intrasporangiaceae</taxon>
        <taxon>Nostocoides</taxon>
    </lineage>
</organism>
<proteinExistence type="predicted"/>
<dbReference type="OrthoDB" id="9919810at2"/>